<evidence type="ECO:0000313" key="6">
    <source>
        <dbReference type="EMBL" id="KAA3678227.1"/>
    </source>
</evidence>
<keyword evidence="7" id="KW-1185">Reference proteome</keyword>
<keyword evidence="2 4" id="KW-0378">Hydrolase</keyword>
<dbReference type="InterPro" id="IPR002241">
    <property type="entry name" value="Glyco_hydro_27"/>
</dbReference>
<feature type="signal peptide" evidence="5">
    <location>
        <begin position="1"/>
        <end position="26"/>
    </location>
</feature>
<dbReference type="CDD" id="cd14792">
    <property type="entry name" value="GH27"/>
    <property type="match status" value="1"/>
</dbReference>
<evidence type="ECO:0000256" key="3">
    <source>
        <dbReference type="ARBA" id="ARBA00023295"/>
    </source>
</evidence>
<keyword evidence="4" id="KW-1015">Disulfide bond</keyword>
<sequence length="435" mass="50258">LFSHLMSYLWLFFYALLGLIVNAVHCLDNGLARTPPMGWMSWQRFRCQIDCQFYPEDCISEKLIKRTADRLVSDGWRDVGYRYVIIDDCWQSKLRDRVTEEITADAQRFPNGIEKMGEYIHSNGLLFGIYLDYGTLTCEGYPGSMDYLELDANSLAKWQVDYVKVDGCFSPQERMPGGFEDFGKYLNKTGRPIVYSCSYPAYIDWRSNASVIDWERLKRNCNLWRILFDVQDSWSSVLSIIEVYKKFGSVLNPIAGPGRWNDPDMLILGNFGLSKDQQRVQMGMWCMLAAPLLISADLDRMDSFSENLLKNPYLLAINQDSGGHEARFIGEQHGVQLWIRELEQEPQGWSIAFVYPVDGGGPIHLPISLKDMGVKNTELFEEEDVYYSLTDVFDGSVFGKVKLDEKFFVHVNPTGIVMFRVHKETMDYYMDFYIL</sequence>
<dbReference type="InterPro" id="IPR013785">
    <property type="entry name" value="Aldolase_TIM"/>
</dbReference>
<accession>A0A5J4NRC8</accession>
<comment type="subunit">
    <text evidence="4">Homodimer.</text>
</comment>
<dbReference type="PANTHER" id="PTHR11452">
    <property type="entry name" value="ALPHA-GALACTOSIDASE/ALPHA-N-ACETYLGALACTOSAMINIDASE"/>
    <property type="match status" value="1"/>
</dbReference>
<dbReference type="EMBL" id="QNGE01001175">
    <property type="protein sequence ID" value="KAA3678227.1"/>
    <property type="molecule type" value="Genomic_DNA"/>
</dbReference>
<dbReference type="SUPFAM" id="SSF51011">
    <property type="entry name" value="Glycosyl hydrolase domain"/>
    <property type="match status" value="1"/>
</dbReference>
<dbReference type="AlphaFoldDB" id="A0A5J4NRC8"/>
<evidence type="ECO:0000313" key="7">
    <source>
        <dbReference type="Proteomes" id="UP000324629"/>
    </source>
</evidence>
<dbReference type="PROSITE" id="PS00512">
    <property type="entry name" value="ALPHA_GALACTOSIDASE"/>
    <property type="match status" value="1"/>
</dbReference>
<protein>
    <recommendedName>
        <fullName evidence="4">Alpha-galactosidase</fullName>
        <ecNumber evidence="4">3.2.1.-</ecNumber>
    </recommendedName>
</protein>
<dbReference type="FunFam" id="3.20.20.70:FF:000197">
    <property type="entry name" value="Alpha-galactosidase"/>
    <property type="match status" value="1"/>
</dbReference>
<feature type="non-terminal residue" evidence="6">
    <location>
        <position position="1"/>
    </location>
</feature>
<gene>
    <name evidence="6" type="ORF">DEA37_0005645</name>
</gene>
<proteinExistence type="inferred from homology"/>
<dbReference type="Gene3D" id="3.20.20.70">
    <property type="entry name" value="Aldolase class I"/>
    <property type="match status" value="1"/>
</dbReference>
<dbReference type="PANTHER" id="PTHR11452:SF83">
    <property type="entry name" value="ALPHA-GALACTOSIDASE"/>
    <property type="match status" value="1"/>
</dbReference>
<dbReference type="GO" id="GO:0004557">
    <property type="term" value="F:alpha-galactosidase activity"/>
    <property type="evidence" value="ECO:0007669"/>
    <property type="project" value="TreeGrafter"/>
</dbReference>
<comment type="caution">
    <text evidence="6">The sequence shown here is derived from an EMBL/GenBank/DDBJ whole genome shotgun (WGS) entry which is preliminary data.</text>
</comment>
<dbReference type="GO" id="GO:0005737">
    <property type="term" value="C:cytoplasm"/>
    <property type="evidence" value="ECO:0007669"/>
    <property type="project" value="TreeGrafter"/>
</dbReference>
<dbReference type="Pfam" id="PF16499">
    <property type="entry name" value="Melibiase_2"/>
    <property type="match status" value="1"/>
</dbReference>
<dbReference type="Proteomes" id="UP000324629">
    <property type="component" value="Unassembled WGS sequence"/>
</dbReference>
<dbReference type="Gene3D" id="2.60.40.1180">
    <property type="entry name" value="Golgi alpha-mannosidase II"/>
    <property type="match status" value="1"/>
</dbReference>
<dbReference type="GO" id="GO:0016139">
    <property type="term" value="P:glycoside catabolic process"/>
    <property type="evidence" value="ECO:0007669"/>
    <property type="project" value="TreeGrafter"/>
</dbReference>
<evidence type="ECO:0000256" key="1">
    <source>
        <dbReference type="ARBA" id="ARBA00009743"/>
    </source>
</evidence>
<evidence type="ECO:0000256" key="2">
    <source>
        <dbReference type="ARBA" id="ARBA00022801"/>
    </source>
</evidence>
<dbReference type="InterPro" id="IPR013780">
    <property type="entry name" value="Glyco_hydro_b"/>
</dbReference>
<dbReference type="SUPFAM" id="SSF51445">
    <property type="entry name" value="(Trans)glycosidases"/>
    <property type="match status" value="1"/>
</dbReference>
<keyword evidence="3 4" id="KW-0326">Glycosidase</keyword>
<name>A0A5J4NRC8_9TREM</name>
<dbReference type="InterPro" id="IPR017853">
    <property type="entry name" value="GH"/>
</dbReference>
<evidence type="ECO:0000256" key="4">
    <source>
        <dbReference type="RuleBase" id="RU361168"/>
    </source>
</evidence>
<reference evidence="6 7" key="1">
    <citation type="journal article" date="2019" name="Gigascience">
        <title>Whole-genome sequence of the oriental lung fluke Paragonimus westermani.</title>
        <authorList>
            <person name="Oey H."/>
            <person name="Zakrzewski M."/>
            <person name="Narain K."/>
            <person name="Devi K.R."/>
            <person name="Agatsuma T."/>
            <person name="Nawaratna S."/>
            <person name="Gobert G.N."/>
            <person name="Jones M.K."/>
            <person name="Ragan M.A."/>
            <person name="McManus D.P."/>
            <person name="Krause L."/>
        </authorList>
    </citation>
    <scope>NUCLEOTIDE SEQUENCE [LARGE SCALE GENOMIC DNA]</scope>
    <source>
        <strain evidence="6 7">IND2009</strain>
    </source>
</reference>
<dbReference type="GO" id="GO:0009311">
    <property type="term" value="P:oligosaccharide metabolic process"/>
    <property type="evidence" value="ECO:0007669"/>
    <property type="project" value="TreeGrafter"/>
</dbReference>
<feature type="chain" id="PRO_5023942803" description="Alpha-galactosidase" evidence="5">
    <location>
        <begin position="27"/>
        <end position="435"/>
    </location>
</feature>
<evidence type="ECO:0000256" key="5">
    <source>
        <dbReference type="SAM" id="SignalP"/>
    </source>
</evidence>
<dbReference type="InterPro" id="IPR000111">
    <property type="entry name" value="Glyco_hydro_27/36_CS"/>
</dbReference>
<organism evidence="6 7">
    <name type="scientific">Paragonimus westermani</name>
    <dbReference type="NCBI Taxonomy" id="34504"/>
    <lineage>
        <taxon>Eukaryota</taxon>
        <taxon>Metazoa</taxon>
        <taxon>Spiralia</taxon>
        <taxon>Lophotrochozoa</taxon>
        <taxon>Platyhelminthes</taxon>
        <taxon>Trematoda</taxon>
        <taxon>Digenea</taxon>
        <taxon>Plagiorchiida</taxon>
        <taxon>Troglotremata</taxon>
        <taxon>Troglotrematidae</taxon>
        <taxon>Paragonimus</taxon>
    </lineage>
</organism>
<dbReference type="PRINTS" id="PR00740">
    <property type="entry name" value="GLHYDRLASE27"/>
</dbReference>
<keyword evidence="5" id="KW-0732">Signal</keyword>
<dbReference type="EC" id="3.2.1.-" evidence="4"/>
<comment type="similarity">
    <text evidence="1 4">Belongs to the glycosyl hydrolase 27 family.</text>
</comment>